<organism evidence="3 4">
    <name type="scientific">Acuticoccus sediminis</name>
    <dbReference type="NCBI Taxonomy" id="2184697"/>
    <lineage>
        <taxon>Bacteria</taxon>
        <taxon>Pseudomonadati</taxon>
        <taxon>Pseudomonadota</taxon>
        <taxon>Alphaproteobacteria</taxon>
        <taxon>Hyphomicrobiales</taxon>
        <taxon>Amorphaceae</taxon>
        <taxon>Acuticoccus</taxon>
    </lineage>
</organism>
<comment type="caution">
    <text evidence="3">The sequence shown here is derived from an EMBL/GenBank/DDBJ whole genome shotgun (WGS) entry which is preliminary data.</text>
</comment>
<evidence type="ECO:0000256" key="1">
    <source>
        <dbReference type="SAM" id="MobiDB-lite"/>
    </source>
</evidence>
<name>A0A8B2NV98_9HYPH</name>
<dbReference type="EMBL" id="QHHQ01000002">
    <property type="protein sequence ID" value="RAI02228.1"/>
    <property type="molecule type" value="Genomic_DNA"/>
</dbReference>
<dbReference type="SUPFAM" id="SSF50090">
    <property type="entry name" value="Electron transport accessory proteins"/>
    <property type="match status" value="1"/>
</dbReference>
<feature type="domain" description="Nitrile hydratase beta subunit-like N-terminal" evidence="2">
    <location>
        <begin position="111"/>
        <end position="208"/>
    </location>
</feature>
<evidence type="ECO:0000259" key="2">
    <source>
        <dbReference type="Pfam" id="PF21006"/>
    </source>
</evidence>
<evidence type="ECO:0000313" key="3">
    <source>
        <dbReference type="EMBL" id="RAI02228.1"/>
    </source>
</evidence>
<reference evidence="3 4" key="1">
    <citation type="submission" date="2018-05" db="EMBL/GenBank/DDBJ databases">
        <title>Acuticoccus sediminis sp. nov., isolated from deep-sea sediment of Indian Ocean.</title>
        <authorList>
            <person name="Liu X."/>
            <person name="Lai Q."/>
            <person name="Du Y."/>
            <person name="Sun F."/>
            <person name="Zhang X."/>
            <person name="Wang S."/>
            <person name="Shao Z."/>
        </authorList>
    </citation>
    <scope>NUCLEOTIDE SEQUENCE [LARGE SCALE GENOMIC DNA]</scope>
    <source>
        <strain evidence="3 4">PTG4-2</strain>
    </source>
</reference>
<accession>A0A8B2NV98</accession>
<evidence type="ECO:0000313" key="4">
    <source>
        <dbReference type="Proteomes" id="UP000249590"/>
    </source>
</evidence>
<feature type="compositionally biased region" description="Low complexity" evidence="1">
    <location>
        <begin position="31"/>
        <end position="44"/>
    </location>
</feature>
<dbReference type="Pfam" id="PF21006">
    <property type="entry name" value="NHase_beta_N"/>
    <property type="match status" value="1"/>
</dbReference>
<dbReference type="InterPro" id="IPR042262">
    <property type="entry name" value="CN_hydtase_beta_C"/>
</dbReference>
<dbReference type="InterPro" id="IPR049054">
    <property type="entry name" value="CN_hydtase_beta-like_N"/>
</dbReference>
<keyword evidence="4" id="KW-1185">Reference proteome</keyword>
<proteinExistence type="predicted"/>
<dbReference type="Gene3D" id="1.10.472.20">
    <property type="entry name" value="Nitrile hydratase, beta subunit"/>
    <property type="match status" value="1"/>
</dbReference>
<sequence length="216" mass="23254">MRVMEPRCEDDATRDLRTLSLSPAVSPWGQGSSAGAAVSPAVSPWGQGSSAGAAVRHGICRRHRLWAKLAPDTAGPWRRRCGDVRLGPGAPADGAREDSMIMTQDPVPEQRVNDIGGLPGGPVDRAEHAVSFFEKRVDAMVMLMISPAIDAFRIDALRRVVESNSPEAYTSLDYYVKWLNALRDILIEQDVIDRDELAARIAALAADEAAGGASHD</sequence>
<dbReference type="Proteomes" id="UP000249590">
    <property type="component" value="Unassembled WGS sequence"/>
</dbReference>
<dbReference type="InterPro" id="IPR008990">
    <property type="entry name" value="Elect_transpt_acc-like_dom_sf"/>
</dbReference>
<protein>
    <recommendedName>
        <fullName evidence="2">Nitrile hydratase beta subunit-like N-terminal domain-containing protein</fullName>
    </recommendedName>
</protein>
<feature type="region of interest" description="Disordered" evidence="1">
    <location>
        <begin position="25"/>
        <end position="48"/>
    </location>
</feature>
<gene>
    <name evidence="3" type="ORF">DLJ53_12745</name>
</gene>
<dbReference type="AlphaFoldDB" id="A0A8B2NV98"/>